<comment type="caution">
    <text evidence="2">The sequence shown here is derived from an EMBL/GenBank/DDBJ whole genome shotgun (WGS) entry which is preliminary data.</text>
</comment>
<dbReference type="AlphaFoldDB" id="A0A921MQD8"/>
<accession>A0A921MQD8</accession>
<gene>
    <name evidence="2" type="ORF">K8U91_01440</name>
</gene>
<protein>
    <submittedName>
        <fullName evidence="2">TIGR03915 family putative DNA repair protein</fullName>
    </submittedName>
</protein>
<sequence length="257" mass="30900">MPFTIFQYDRTFDGMLTAVFDAYARRTFPQIIQGMDEPLPLFHDEVHPVITDEEKASRVWRALEKKLSKEALSCITVSYLSELPELDLHLFNYICKNIDSPVSLERNFADDDIRFVTDTFRKVLYERLRMMQFIRFQKAADGTYFGIMEPQYNVLPLAIAHFKDRFADQPFVIYDKKRHYGYYYDQHEVTEVTFDESLPHFVTGQLDESLMADDEKLFQDLWRTYFKAICIRERLNPRKQRKDMPVRYWKYLTEKNR</sequence>
<evidence type="ECO:0000259" key="1">
    <source>
        <dbReference type="Pfam" id="PF13566"/>
    </source>
</evidence>
<reference evidence="2" key="1">
    <citation type="journal article" date="2021" name="PeerJ">
        <title>Extensive microbial diversity within the chicken gut microbiome revealed by metagenomics and culture.</title>
        <authorList>
            <person name="Gilroy R."/>
            <person name="Ravi A."/>
            <person name="Getino M."/>
            <person name="Pursley I."/>
            <person name="Horton D.L."/>
            <person name="Alikhan N.F."/>
            <person name="Baker D."/>
            <person name="Gharbi K."/>
            <person name="Hall N."/>
            <person name="Watson M."/>
            <person name="Adriaenssens E.M."/>
            <person name="Foster-Nyarko E."/>
            <person name="Jarju S."/>
            <person name="Secka A."/>
            <person name="Antonio M."/>
            <person name="Oren A."/>
            <person name="Chaudhuri R.R."/>
            <person name="La Ragione R."/>
            <person name="Hildebrand F."/>
            <person name="Pallen M.J."/>
        </authorList>
    </citation>
    <scope>NUCLEOTIDE SEQUENCE</scope>
    <source>
        <strain evidence="2">CHK121-7720</strain>
    </source>
</reference>
<dbReference type="RefSeq" id="WP_273305213.1">
    <property type="nucleotide sequence ID" value="NZ_DYUD01000009.1"/>
</dbReference>
<name>A0A921MQD8_9BACT</name>
<evidence type="ECO:0000313" key="2">
    <source>
        <dbReference type="EMBL" id="HJG88129.1"/>
    </source>
</evidence>
<proteinExistence type="predicted"/>
<reference evidence="2" key="2">
    <citation type="submission" date="2021-09" db="EMBL/GenBank/DDBJ databases">
        <authorList>
            <person name="Gilroy R."/>
        </authorList>
    </citation>
    <scope>NUCLEOTIDE SEQUENCE</scope>
    <source>
        <strain evidence="2">CHK121-7720</strain>
    </source>
</reference>
<dbReference type="Pfam" id="PF13566">
    <property type="entry name" value="DUF4130"/>
    <property type="match status" value="1"/>
</dbReference>
<dbReference type="NCBIfam" id="TIGR03915">
    <property type="entry name" value="SAM_7_link_chp"/>
    <property type="match status" value="1"/>
</dbReference>
<feature type="domain" description="DUF4130" evidence="1">
    <location>
        <begin position="87"/>
        <end position="254"/>
    </location>
</feature>
<dbReference type="InterPro" id="IPR025404">
    <property type="entry name" value="DUF4130"/>
</dbReference>
<evidence type="ECO:0000313" key="3">
    <source>
        <dbReference type="Proteomes" id="UP000757103"/>
    </source>
</evidence>
<dbReference type="InterPro" id="IPR023875">
    <property type="entry name" value="DNA_repair_put"/>
</dbReference>
<dbReference type="EMBL" id="DYUD01000009">
    <property type="protein sequence ID" value="HJG88129.1"/>
    <property type="molecule type" value="Genomic_DNA"/>
</dbReference>
<dbReference type="Proteomes" id="UP000757103">
    <property type="component" value="Unassembled WGS sequence"/>
</dbReference>
<organism evidence="2 3">
    <name type="scientific">Barnesiella viscericola</name>
    <dbReference type="NCBI Taxonomy" id="397865"/>
    <lineage>
        <taxon>Bacteria</taxon>
        <taxon>Pseudomonadati</taxon>
        <taxon>Bacteroidota</taxon>
        <taxon>Bacteroidia</taxon>
        <taxon>Bacteroidales</taxon>
        <taxon>Barnesiellaceae</taxon>
        <taxon>Barnesiella</taxon>
    </lineage>
</organism>